<comment type="caution">
    <text evidence="2">The sequence shown here is derived from an EMBL/GenBank/DDBJ whole genome shotgun (WGS) entry which is preliminary data.</text>
</comment>
<sequence>MVWKDARGRVCREPENYEDLEERFKPGYMEEAILKWVQPGETILGRHESEIESCKFVSGKWYPRTGWSAFEEHLRTLGKDQATDAIKSLFDSLPTPNDTVFDTVVLAWRYVTDHSSGLEPLRAQIDYNGKVQPWLKSNPLRTRHIEIIQTNWKVNPYELLPSDMTPKTFGITLLQYLATMSKHIGKDEAHLKLKQQVIGRRTSPTAKNKEKTLQFCDVDIIKKRVVPKKSPGSQSSSTGTKRPRSKSIVDSTLGDSDHEDERPSKRLRSTTPSEAAGSQHPREGSPIDSEIDPTLNKDDDATQPGSTMSN</sequence>
<name>A0A8K0NM19_9TREE</name>
<feature type="compositionally biased region" description="Polar residues" evidence="1">
    <location>
        <begin position="231"/>
        <end position="240"/>
    </location>
</feature>
<keyword evidence="3" id="KW-1185">Reference proteome</keyword>
<organism evidence="2 3">
    <name type="scientific">Filobasidium floriforme</name>
    <dbReference type="NCBI Taxonomy" id="5210"/>
    <lineage>
        <taxon>Eukaryota</taxon>
        <taxon>Fungi</taxon>
        <taxon>Dikarya</taxon>
        <taxon>Basidiomycota</taxon>
        <taxon>Agaricomycotina</taxon>
        <taxon>Tremellomycetes</taxon>
        <taxon>Filobasidiales</taxon>
        <taxon>Filobasidiaceae</taxon>
        <taxon>Filobasidium</taxon>
    </lineage>
</organism>
<reference evidence="2" key="1">
    <citation type="submission" date="2020-04" db="EMBL/GenBank/DDBJ databases">
        <title>Analysis of mating type loci in Filobasidium floriforme.</title>
        <authorList>
            <person name="Nowrousian M."/>
        </authorList>
    </citation>
    <scope>NUCLEOTIDE SEQUENCE</scope>
    <source>
        <strain evidence="2">CBS 6242</strain>
    </source>
</reference>
<evidence type="ECO:0000256" key="1">
    <source>
        <dbReference type="SAM" id="MobiDB-lite"/>
    </source>
</evidence>
<proteinExistence type="predicted"/>
<protein>
    <submittedName>
        <fullName evidence="2">Uncharacterized protein</fullName>
    </submittedName>
</protein>
<dbReference type="AlphaFoldDB" id="A0A8K0NM19"/>
<feature type="compositionally biased region" description="Basic and acidic residues" evidence="1">
    <location>
        <begin position="255"/>
        <end position="264"/>
    </location>
</feature>
<evidence type="ECO:0000313" key="2">
    <source>
        <dbReference type="EMBL" id="KAG7527865.1"/>
    </source>
</evidence>
<dbReference type="Proteomes" id="UP000812966">
    <property type="component" value="Unassembled WGS sequence"/>
</dbReference>
<dbReference type="EMBL" id="JABELV010000223">
    <property type="protein sequence ID" value="KAG7527865.1"/>
    <property type="molecule type" value="Genomic_DNA"/>
</dbReference>
<feature type="region of interest" description="Disordered" evidence="1">
    <location>
        <begin position="226"/>
        <end position="310"/>
    </location>
</feature>
<evidence type="ECO:0000313" key="3">
    <source>
        <dbReference type="Proteomes" id="UP000812966"/>
    </source>
</evidence>
<accession>A0A8K0NM19</accession>
<gene>
    <name evidence="2" type="ORF">FFLO_06555</name>
</gene>